<gene>
    <name evidence="1" type="primary">38</name>
    <name evidence="1" type="ORF">SEA_MEMENTOMORI_38</name>
</gene>
<dbReference type="Proteomes" id="UP000250535">
    <property type="component" value="Segment"/>
</dbReference>
<organism evidence="1 2">
    <name type="scientific">Microbacterium phage MementoMori</name>
    <dbReference type="NCBI Taxonomy" id="2201436"/>
    <lineage>
        <taxon>Viruses</taxon>
        <taxon>Duplodnaviria</taxon>
        <taxon>Heunggongvirae</taxon>
        <taxon>Uroviricota</taxon>
        <taxon>Caudoviricetes</taxon>
        <taxon>Kutznervirinae</taxon>
        <taxon>Mementomorivirus</taxon>
        <taxon>Mementomorivirus mementomori</taxon>
    </lineage>
</organism>
<sequence>MTDPTVLAIPSIQQMFPDYDPEGDIDAQWERYNAEVTRLAKDALTTAPLVELVYPNGQIDRVRLDAFGRLEGLAVPGDPEPEPDPEVIP</sequence>
<dbReference type="RefSeq" id="YP_009802710.1">
    <property type="nucleotide sequence ID" value="NC_047987.1"/>
</dbReference>
<name>A0A2Z4Q5H1_9CAUD</name>
<accession>A0A2Z4Q5H1</accession>
<evidence type="ECO:0000313" key="1">
    <source>
        <dbReference type="EMBL" id="AWY05292.1"/>
    </source>
</evidence>
<protein>
    <submittedName>
        <fullName evidence="1">Uncharacterized protein</fullName>
    </submittedName>
</protein>
<dbReference type="EMBL" id="MH271303">
    <property type="protein sequence ID" value="AWY05292.1"/>
    <property type="molecule type" value="Genomic_DNA"/>
</dbReference>
<dbReference type="GeneID" id="54993265"/>
<evidence type="ECO:0000313" key="2">
    <source>
        <dbReference type="Proteomes" id="UP000250535"/>
    </source>
</evidence>
<reference evidence="1 2" key="1">
    <citation type="submission" date="2018-04" db="EMBL/GenBank/DDBJ databases">
        <authorList>
            <person name="Harrington T."/>
            <person name="Washburn E."/>
            <person name="Bricker J."/>
            <person name="McKinney A."/>
            <person name="Betsko A.J."/>
            <person name="Garlena R.A."/>
            <person name="Russell D.A."/>
            <person name="Pope W.A."/>
            <person name="Jacobs-Sera D."/>
            <person name="Hatfull G.F."/>
        </authorList>
    </citation>
    <scope>NUCLEOTIDE SEQUENCE [LARGE SCALE GENOMIC DNA]</scope>
</reference>
<dbReference type="KEGG" id="vg:54993265"/>
<keyword evidence="2" id="KW-1185">Reference proteome</keyword>
<proteinExistence type="predicted"/>